<evidence type="ECO:0000256" key="10">
    <source>
        <dbReference type="ARBA" id="ARBA00034808"/>
    </source>
</evidence>
<dbReference type="InterPro" id="IPR027417">
    <property type="entry name" value="P-loop_NTPase"/>
</dbReference>
<dbReference type="Gene3D" id="1.10.10.10">
    <property type="entry name" value="Winged helix-like DNA-binding domain superfamily/Winged helix DNA-binding domain"/>
    <property type="match status" value="1"/>
</dbReference>
<dbReference type="Gene3D" id="3.40.50.300">
    <property type="entry name" value="P-loop containing nucleotide triphosphate hydrolases"/>
    <property type="match status" value="2"/>
</dbReference>
<dbReference type="CDD" id="cd18794">
    <property type="entry name" value="SF2_C_RecQ"/>
    <property type="match status" value="1"/>
</dbReference>
<keyword evidence="3" id="KW-0547">Nucleotide-binding</keyword>
<evidence type="ECO:0000259" key="13">
    <source>
        <dbReference type="PROSITE" id="PS51192"/>
    </source>
</evidence>
<dbReference type="GO" id="GO:0043138">
    <property type="term" value="F:3'-5' DNA helicase activity"/>
    <property type="evidence" value="ECO:0007669"/>
    <property type="project" value="UniProtKB-EC"/>
</dbReference>
<dbReference type="GO" id="GO:0006281">
    <property type="term" value="P:DNA repair"/>
    <property type="evidence" value="ECO:0007669"/>
    <property type="project" value="TreeGrafter"/>
</dbReference>
<keyword evidence="16" id="KW-1185">Reference proteome</keyword>
<organism evidence="15 16">
    <name type="scientific">Maribellus luteus</name>
    <dbReference type="NCBI Taxonomy" id="2305463"/>
    <lineage>
        <taxon>Bacteria</taxon>
        <taxon>Pseudomonadati</taxon>
        <taxon>Bacteroidota</taxon>
        <taxon>Bacteroidia</taxon>
        <taxon>Marinilabiliales</taxon>
        <taxon>Prolixibacteraceae</taxon>
        <taxon>Maribellus</taxon>
    </lineage>
</organism>
<dbReference type="GO" id="GO:0009378">
    <property type="term" value="F:four-way junction helicase activity"/>
    <property type="evidence" value="ECO:0007669"/>
    <property type="project" value="TreeGrafter"/>
</dbReference>
<keyword evidence="2" id="KW-0479">Metal-binding</keyword>
<dbReference type="InterPro" id="IPR011545">
    <property type="entry name" value="DEAD/DEAH_box_helicase_dom"/>
</dbReference>
<feature type="domain" description="Helicase C-terminal" evidence="14">
    <location>
        <begin position="217"/>
        <end position="360"/>
    </location>
</feature>
<dbReference type="InterPro" id="IPR032284">
    <property type="entry name" value="RecQ_Zn-bd"/>
</dbReference>
<evidence type="ECO:0000256" key="5">
    <source>
        <dbReference type="ARBA" id="ARBA00022806"/>
    </source>
</evidence>
<dbReference type="GO" id="GO:0005524">
    <property type="term" value="F:ATP binding"/>
    <property type="evidence" value="ECO:0007669"/>
    <property type="project" value="UniProtKB-KW"/>
</dbReference>
<dbReference type="Pfam" id="PF16124">
    <property type="entry name" value="RecQ_Zn_bind"/>
    <property type="match status" value="1"/>
</dbReference>
<dbReference type="GO" id="GO:0030894">
    <property type="term" value="C:replisome"/>
    <property type="evidence" value="ECO:0007669"/>
    <property type="project" value="TreeGrafter"/>
</dbReference>
<dbReference type="PANTHER" id="PTHR13710:SF105">
    <property type="entry name" value="ATP-DEPENDENT DNA HELICASE Q1"/>
    <property type="match status" value="1"/>
</dbReference>
<gene>
    <name evidence="15" type="ORF">D1614_22900</name>
</gene>
<keyword evidence="6" id="KW-0067">ATP-binding</keyword>
<keyword evidence="5 15" id="KW-0347">Helicase</keyword>
<evidence type="ECO:0000256" key="7">
    <source>
        <dbReference type="ARBA" id="ARBA00023125"/>
    </source>
</evidence>
<feature type="domain" description="Helicase ATP-binding" evidence="13">
    <location>
        <begin position="25"/>
        <end position="193"/>
    </location>
</feature>
<dbReference type="CDD" id="cd17920">
    <property type="entry name" value="DEXHc_RecQ"/>
    <property type="match status" value="1"/>
</dbReference>
<dbReference type="EC" id="5.6.2.4" evidence="10"/>
<dbReference type="OrthoDB" id="9763310at2"/>
<evidence type="ECO:0000256" key="2">
    <source>
        <dbReference type="ARBA" id="ARBA00022723"/>
    </source>
</evidence>
<dbReference type="PANTHER" id="PTHR13710">
    <property type="entry name" value="DNA HELICASE RECQ FAMILY MEMBER"/>
    <property type="match status" value="1"/>
</dbReference>
<dbReference type="GO" id="GO:0016787">
    <property type="term" value="F:hydrolase activity"/>
    <property type="evidence" value="ECO:0007669"/>
    <property type="project" value="UniProtKB-KW"/>
</dbReference>
<proteinExistence type="inferred from homology"/>
<dbReference type="InterPro" id="IPR036388">
    <property type="entry name" value="WH-like_DNA-bd_sf"/>
</dbReference>
<protein>
    <recommendedName>
        <fullName evidence="11">ATP-dependent DNA helicase RecQ</fullName>
        <ecNumber evidence="10">5.6.2.4</ecNumber>
    </recommendedName>
    <alternativeName>
        <fullName evidence="12">DNA 3'-5' helicase RecQ</fullName>
    </alternativeName>
</protein>
<keyword evidence="8" id="KW-0413">Isomerase</keyword>
<dbReference type="GO" id="GO:0043590">
    <property type="term" value="C:bacterial nucleoid"/>
    <property type="evidence" value="ECO:0007669"/>
    <property type="project" value="TreeGrafter"/>
</dbReference>
<evidence type="ECO:0000256" key="9">
    <source>
        <dbReference type="ARBA" id="ARBA00034617"/>
    </source>
</evidence>
<dbReference type="FunFam" id="3.40.50.300:FF:001389">
    <property type="entry name" value="ATP-dependent DNA helicase RecQ"/>
    <property type="match status" value="1"/>
</dbReference>
<evidence type="ECO:0000256" key="8">
    <source>
        <dbReference type="ARBA" id="ARBA00023235"/>
    </source>
</evidence>
<dbReference type="RefSeq" id="WP_119440332.1">
    <property type="nucleotide sequence ID" value="NZ_QWGR01000025.1"/>
</dbReference>
<dbReference type="NCBIfam" id="TIGR00614">
    <property type="entry name" value="recQ_fam"/>
    <property type="match status" value="1"/>
</dbReference>
<evidence type="ECO:0000256" key="12">
    <source>
        <dbReference type="ARBA" id="ARBA00044550"/>
    </source>
</evidence>
<evidence type="ECO:0000256" key="11">
    <source>
        <dbReference type="ARBA" id="ARBA00044535"/>
    </source>
</evidence>
<evidence type="ECO:0000256" key="4">
    <source>
        <dbReference type="ARBA" id="ARBA00022801"/>
    </source>
</evidence>
<dbReference type="InterPro" id="IPR014001">
    <property type="entry name" value="Helicase_ATP-bd"/>
</dbReference>
<evidence type="ECO:0000256" key="1">
    <source>
        <dbReference type="ARBA" id="ARBA00005446"/>
    </source>
</evidence>
<evidence type="ECO:0000256" key="3">
    <source>
        <dbReference type="ARBA" id="ARBA00022741"/>
    </source>
</evidence>
<dbReference type="SUPFAM" id="SSF52540">
    <property type="entry name" value="P-loop containing nucleoside triphosphate hydrolases"/>
    <property type="match status" value="1"/>
</dbReference>
<accession>A0A399SSK9</accession>
<dbReference type="Pfam" id="PF00270">
    <property type="entry name" value="DEAD"/>
    <property type="match status" value="1"/>
</dbReference>
<keyword evidence="7" id="KW-0238">DNA-binding</keyword>
<name>A0A399SSK9_9BACT</name>
<keyword evidence="4" id="KW-0378">Hydrolase</keyword>
<reference evidence="15 16" key="1">
    <citation type="submission" date="2018-08" db="EMBL/GenBank/DDBJ databases">
        <title>Pallidiluteibacterium maritimus gen. nov., sp. nov., isolated from coastal sediment.</title>
        <authorList>
            <person name="Zhou L.Y."/>
        </authorList>
    </citation>
    <scope>NUCLEOTIDE SEQUENCE [LARGE SCALE GENOMIC DNA]</scope>
    <source>
        <strain evidence="15 16">XSD2</strain>
    </source>
</reference>
<dbReference type="EMBL" id="QWGR01000025">
    <property type="protein sequence ID" value="RIJ45441.1"/>
    <property type="molecule type" value="Genomic_DNA"/>
</dbReference>
<evidence type="ECO:0000313" key="15">
    <source>
        <dbReference type="EMBL" id="RIJ45441.1"/>
    </source>
</evidence>
<dbReference type="GO" id="GO:0006310">
    <property type="term" value="P:DNA recombination"/>
    <property type="evidence" value="ECO:0007669"/>
    <property type="project" value="InterPro"/>
</dbReference>
<dbReference type="AlphaFoldDB" id="A0A399SSK9"/>
<dbReference type="InterPro" id="IPR001650">
    <property type="entry name" value="Helicase_C-like"/>
</dbReference>
<dbReference type="Proteomes" id="UP000265926">
    <property type="component" value="Unassembled WGS sequence"/>
</dbReference>
<dbReference type="SMART" id="SM00490">
    <property type="entry name" value="HELICc"/>
    <property type="match status" value="1"/>
</dbReference>
<dbReference type="PROSITE" id="PS51192">
    <property type="entry name" value="HELICASE_ATP_BIND_1"/>
    <property type="match status" value="1"/>
</dbReference>
<comment type="similarity">
    <text evidence="1">Belongs to the helicase family. RecQ subfamily.</text>
</comment>
<dbReference type="GO" id="GO:0003677">
    <property type="term" value="F:DNA binding"/>
    <property type="evidence" value="ECO:0007669"/>
    <property type="project" value="UniProtKB-KW"/>
</dbReference>
<evidence type="ECO:0000256" key="6">
    <source>
        <dbReference type="ARBA" id="ARBA00022840"/>
    </source>
</evidence>
<comment type="catalytic activity">
    <reaction evidence="9">
        <text>Couples ATP hydrolysis with the unwinding of duplex DNA by translocating in the 3'-5' direction.</text>
        <dbReference type="EC" id="5.6.2.4"/>
    </reaction>
</comment>
<evidence type="ECO:0000259" key="14">
    <source>
        <dbReference type="PROSITE" id="PS51194"/>
    </source>
</evidence>
<dbReference type="PROSITE" id="PS51194">
    <property type="entry name" value="HELICASE_CTER"/>
    <property type="match status" value="1"/>
</dbReference>
<comment type="caution">
    <text evidence="15">The sequence shown here is derived from an EMBL/GenBank/DDBJ whole genome shotgun (WGS) entry which is preliminary data.</text>
</comment>
<dbReference type="GO" id="GO:0005737">
    <property type="term" value="C:cytoplasm"/>
    <property type="evidence" value="ECO:0007669"/>
    <property type="project" value="TreeGrafter"/>
</dbReference>
<dbReference type="InterPro" id="IPR004589">
    <property type="entry name" value="DNA_helicase_ATP-dep_RecQ"/>
</dbReference>
<sequence>MSTYHQILTKYWGYPDFRPLQLEIIESVASGKDTLGLMPTGGGKSVTFQVFSLSKPGMCLVVTPLIALMKDQVESLNRKGIKALAIHSGLSKREIKLTFDSAVWGDYKFLYVSPERLNSERFLERLEQMNINLLAVDEAHCISQWGYDFRPSYLNIVEVRKTLKDVPVLALTATATPRVADDIQEKLGFAEKNLQKMSFERENLAYLVRQVEDKNGYLLRTLQKVNGSGVIYVRNRKATREVADFLKKERISASYYHAGLSNLVRSSRQDAWLKGETRVIVATNAFGMGIDKPDVRFVIHIDAPDSLEAYYQEAGRAGRDGKKSAAVLLYNNADRTKLKKHVSTAFPEIPNIKRIYDALCNYFQVAVGYGKGMTYEFGLQAFAQAYKFQQAMVYSSLKILQREGYLEFTEEVDNPSRVSFVISRDELYKYQVANSVFDDFIKLLLRSYTGLFTGYVSIDEELLAKRAGIDRESVYNYLKHLRKSNVIDYVPRSQTPFVYFSKERVTIDRLKISKENYDIRKKEYAGRIDSVLHYAGSSSECRSQILLDYFGEDDAAPCGICDVCKAMKQMEISAFEFKAIGKKIAKILESPCRLDDLIFRLEGKPEKMREVLRWYIDNRKVISRVDGLLEWKGER</sequence>
<dbReference type="Pfam" id="PF00271">
    <property type="entry name" value="Helicase_C"/>
    <property type="match status" value="1"/>
</dbReference>
<evidence type="ECO:0000313" key="16">
    <source>
        <dbReference type="Proteomes" id="UP000265926"/>
    </source>
</evidence>
<dbReference type="GO" id="GO:0046872">
    <property type="term" value="F:metal ion binding"/>
    <property type="evidence" value="ECO:0007669"/>
    <property type="project" value="UniProtKB-KW"/>
</dbReference>
<dbReference type="SMART" id="SM00487">
    <property type="entry name" value="DEXDc"/>
    <property type="match status" value="1"/>
</dbReference>